<gene>
    <name evidence="1" type="ORF">L3Q82_010034</name>
</gene>
<proteinExistence type="predicted"/>
<organism evidence="1 2">
    <name type="scientific">Scortum barcoo</name>
    <name type="common">barcoo grunter</name>
    <dbReference type="NCBI Taxonomy" id="214431"/>
    <lineage>
        <taxon>Eukaryota</taxon>
        <taxon>Metazoa</taxon>
        <taxon>Chordata</taxon>
        <taxon>Craniata</taxon>
        <taxon>Vertebrata</taxon>
        <taxon>Euteleostomi</taxon>
        <taxon>Actinopterygii</taxon>
        <taxon>Neopterygii</taxon>
        <taxon>Teleostei</taxon>
        <taxon>Neoteleostei</taxon>
        <taxon>Acanthomorphata</taxon>
        <taxon>Eupercaria</taxon>
        <taxon>Centrarchiformes</taxon>
        <taxon>Terapontoidei</taxon>
        <taxon>Terapontidae</taxon>
        <taxon>Scortum</taxon>
    </lineage>
</organism>
<dbReference type="Proteomes" id="UP000831701">
    <property type="component" value="Chromosome 11"/>
</dbReference>
<name>A0ACB8WEE6_9TELE</name>
<evidence type="ECO:0000313" key="2">
    <source>
        <dbReference type="Proteomes" id="UP000831701"/>
    </source>
</evidence>
<sequence length="1311" mass="143622">STTTTTAVTTTTTSTDPSTTTGSTTTTDGPTTSTADTTTTPDSTTTTAVPITTAGPTTTTGVTTTTPAVPPTSPPVVCHNGGVSLNGGCICPDEWTGESCSEENFCRAQELDGFKFPRTPIGWFAYSEQICAKETSGAGKPQASTRCSIKNGSPSFDLQPQVLQCDRTLSDIQQNLTSPADLESLATSTQILTSRPEELTAENVTVAAQIANTLLRSPNATESVRVAAVATVSQLLNASMLDDSEENNATVGLTLTLDQLSVNLSLSLNTSQSQVVQPNLAVQSAQIPAADTQGVQFTSLSGTTGSFVASRIQLNTNTSAVVVENGFVADALIYIRFPPEAVSGRQVASNVSLGFVLYQNNRFFRSRRHRRQRASVRVLSASVKGQEDGVVPQHVEMLFRPTVIHGDFKRPLREPLTTLPVFSGTTAWDDWSTDGCSKGNASDGLLRCFCNHTTNFAALWSFRENYEYAEALDAISIAGLSISILGLVVTIIHHVKENLHRKVALLCIYVSLLAFIITFLSGVGNSSRQADAPVDISAQTNTIPALEEHVEPDRGSCSAVAALLHFFLLATFMWNSIYGTQQVLLVRTMPCSLPSYWTKLSVAVGWGVPVVVMAITLGVTYRVDDPLGYRQEEFCWLAALNKDKEFHFGRPMFWGFLLPVGLILFYNLMLLILFSLAKFSTDPHLRNNNRSSKRKKFLISFSLAVLLGLSWTLGYLVLVTTGHPHLIFSIFFCLCTTTQGFQIFVLFTARTRSFKAAVSRSVKYISIYLNSKKYKLQRKVGRTTTTESYRDMFTTSFLFVEQTLEPLEELQLPECTGLPQEKPEDGEGELAVRPVLPIQGVSVILGNNLVGAQVWADVPPPVVMVPVPMVRLEPDESERDFLTRCDLVAEQQADPSLKDLFQRVRPEGELLNSAYSYFLQDSLLRSRYQAESDHSSWAHLGPGCAQLQKPHLTGSAEHHFAFSHSTRFVGDWGKCTPASVSGDFVPSEIQRTTEAFTIRSPLLPRRQKRHRKQKWGRRGGLHARLQANPYKPALPSLFLINTSSLVNKMDEIKLKIVSAKIDSCVAIVTETWLDNNIPDPAVELGGALFSGWTGLQSQRNTEAEPSTYHRELMLNASTGGASVPARRPCLGPKWACMGPTVFMDFVTRLPSSKGNTTILTVVNRFSKMAHFIPLTKLPSVKETAEVMMNHVFRIHGFPSDIVSDRSSSLIFRRSFAISLVPPSACLPATTCSSMGRPNGSTKSYGPFPLVPTRLNSTRLGLYAFPLCISTWYQVLSKSTYFGWGSKRAESSRKCDVGRQQATDWPGPDVTR</sequence>
<keyword evidence="2" id="KW-1185">Reference proteome</keyword>
<reference evidence="1" key="1">
    <citation type="submission" date="2022-04" db="EMBL/GenBank/DDBJ databases">
        <title>Jade perch genome.</title>
        <authorList>
            <person name="Chao B."/>
        </authorList>
    </citation>
    <scope>NUCLEOTIDE SEQUENCE</scope>
    <source>
        <strain evidence="1">CB-2022</strain>
    </source>
</reference>
<protein>
    <submittedName>
        <fullName evidence="1">Uncharacterized protein</fullName>
    </submittedName>
</protein>
<feature type="non-terminal residue" evidence="1">
    <location>
        <position position="1"/>
    </location>
</feature>
<dbReference type="EMBL" id="CM041541">
    <property type="protein sequence ID" value="KAI3366213.1"/>
    <property type="molecule type" value="Genomic_DNA"/>
</dbReference>
<comment type="caution">
    <text evidence="1">The sequence shown here is derived from an EMBL/GenBank/DDBJ whole genome shotgun (WGS) entry which is preliminary data.</text>
</comment>
<evidence type="ECO:0000313" key="1">
    <source>
        <dbReference type="EMBL" id="KAI3366213.1"/>
    </source>
</evidence>
<accession>A0ACB8WEE6</accession>